<sequence>MKQQRAWVGRVTIGVSLDGFIARPNGDISWLLDPPAGRAHAHISSTRRAESWDTFFPTIDHIVMGCGTYETVAAFDEWPYDGKGVIVLSTTLSEKDDRIRVARSVEDAAAMLTDLHARIVYIDGGKTIQAFLRKDFIDEITTSWAPILLGAGSRLFDSLPRDVYLTLLGSHATDDGMVHSTYRVEHHPIGR</sequence>
<comment type="caution">
    <text evidence="2">The sequence shown here is derived from an EMBL/GenBank/DDBJ whole genome shotgun (WGS) entry which is preliminary data.</text>
</comment>
<dbReference type="PANTHER" id="PTHR38011:SF11">
    <property type="entry name" value="2,5-DIAMINO-6-RIBOSYLAMINO-4(3H)-PYRIMIDINONE 5'-PHOSPHATE REDUCTASE"/>
    <property type="match status" value="1"/>
</dbReference>
<proteinExistence type="predicted"/>
<accession>A0A7W4V380</accession>
<dbReference type="InterPro" id="IPR002734">
    <property type="entry name" value="RibDG_C"/>
</dbReference>
<dbReference type="EMBL" id="JACHWQ010000002">
    <property type="protein sequence ID" value="MBB2975679.1"/>
    <property type="molecule type" value="Genomic_DNA"/>
</dbReference>
<dbReference type="RefSeq" id="WP_165139291.1">
    <property type="nucleotide sequence ID" value="NZ_CP049255.1"/>
</dbReference>
<evidence type="ECO:0000259" key="1">
    <source>
        <dbReference type="Pfam" id="PF01872"/>
    </source>
</evidence>
<dbReference type="AlphaFoldDB" id="A0A7W4V380"/>
<dbReference type="GO" id="GO:0008703">
    <property type="term" value="F:5-amino-6-(5-phosphoribosylamino)uracil reductase activity"/>
    <property type="evidence" value="ECO:0007669"/>
    <property type="project" value="InterPro"/>
</dbReference>
<gene>
    <name evidence="2" type="ORF">FHX49_001245</name>
</gene>
<dbReference type="GO" id="GO:0009231">
    <property type="term" value="P:riboflavin biosynthetic process"/>
    <property type="evidence" value="ECO:0007669"/>
    <property type="project" value="InterPro"/>
</dbReference>
<protein>
    <submittedName>
        <fullName evidence="2">Dihydrofolate reductase</fullName>
    </submittedName>
</protein>
<feature type="domain" description="Bacterial bifunctional deaminase-reductase C-terminal" evidence="1">
    <location>
        <begin position="11"/>
        <end position="178"/>
    </location>
</feature>
<dbReference type="SUPFAM" id="SSF53597">
    <property type="entry name" value="Dihydrofolate reductase-like"/>
    <property type="match status" value="1"/>
</dbReference>
<name>A0A7W4V380_9MICO</name>
<evidence type="ECO:0000313" key="2">
    <source>
        <dbReference type="EMBL" id="MBB2975679.1"/>
    </source>
</evidence>
<dbReference type="PANTHER" id="PTHR38011">
    <property type="entry name" value="DIHYDROFOLATE REDUCTASE FAMILY PROTEIN (AFU_ORTHOLOGUE AFUA_8G06820)"/>
    <property type="match status" value="1"/>
</dbReference>
<reference evidence="2 3" key="1">
    <citation type="submission" date="2020-08" db="EMBL/GenBank/DDBJ databases">
        <title>Sequencing the genomes of 1000 actinobacteria strains.</title>
        <authorList>
            <person name="Klenk H.-P."/>
        </authorList>
    </citation>
    <scope>NUCLEOTIDE SEQUENCE [LARGE SCALE GENOMIC DNA]</scope>
    <source>
        <strain evidence="2 3">DSM 27099</strain>
    </source>
</reference>
<organism evidence="2 3">
    <name type="scientific">Microbacterium endophyticum</name>
    <dbReference type="NCBI Taxonomy" id="1526412"/>
    <lineage>
        <taxon>Bacteria</taxon>
        <taxon>Bacillati</taxon>
        <taxon>Actinomycetota</taxon>
        <taxon>Actinomycetes</taxon>
        <taxon>Micrococcales</taxon>
        <taxon>Microbacteriaceae</taxon>
        <taxon>Microbacterium</taxon>
    </lineage>
</organism>
<dbReference type="Proteomes" id="UP000529310">
    <property type="component" value="Unassembled WGS sequence"/>
</dbReference>
<dbReference type="Pfam" id="PF01872">
    <property type="entry name" value="RibD_C"/>
    <property type="match status" value="1"/>
</dbReference>
<dbReference type="InterPro" id="IPR024072">
    <property type="entry name" value="DHFR-like_dom_sf"/>
</dbReference>
<dbReference type="InterPro" id="IPR050765">
    <property type="entry name" value="Riboflavin_Biosynth_HTPR"/>
</dbReference>
<evidence type="ECO:0000313" key="3">
    <source>
        <dbReference type="Proteomes" id="UP000529310"/>
    </source>
</evidence>
<dbReference type="Gene3D" id="3.40.430.10">
    <property type="entry name" value="Dihydrofolate Reductase, subunit A"/>
    <property type="match status" value="1"/>
</dbReference>
<keyword evidence="3" id="KW-1185">Reference proteome</keyword>